<dbReference type="EMBL" id="CP042243">
    <property type="protein sequence ID" value="QEK13586.1"/>
    <property type="molecule type" value="Genomic_DNA"/>
</dbReference>
<dbReference type="GO" id="GO:0016020">
    <property type="term" value="C:membrane"/>
    <property type="evidence" value="ECO:0007669"/>
    <property type="project" value="InterPro"/>
</dbReference>
<dbReference type="NCBIfam" id="TIGR01813">
    <property type="entry name" value="flavo_cyto_c"/>
    <property type="match status" value="1"/>
</dbReference>
<organism evidence="10 11">
    <name type="scientific">Crassaminicella thermophila</name>
    <dbReference type="NCBI Taxonomy" id="2599308"/>
    <lineage>
        <taxon>Bacteria</taxon>
        <taxon>Bacillati</taxon>
        <taxon>Bacillota</taxon>
        <taxon>Clostridia</taxon>
        <taxon>Eubacteriales</taxon>
        <taxon>Clostridiaceae</taxon>
        <taxon>Crassaminicella</taxon>
    </lineage>
</organism>
<reference evidence="10 11" key="1">
    <citation type="submission" date="2019-07" db="EMBL/GenBank/DDBJ databases">
        <title>Complete genome of Crassaminicella thermophila SY095.</title>
        <authorList>
            <person name="Li X."/>
        </authorList>
    </citation>
    <scope>NUCLEOTIDE SEQUENCE [LARGE SCALE GENOMIC DNA]</scope>
    <source>
        <strain evidence="10 11">SY095</strain>
    </source>
</reference>
<proteinExistence type="inferred from homology"/>
<evidence type="ECO:0000256" key="6">
    <source>
        <dbReference type="ARBA" id="ARBA00023002"/>
    </source>
</evidence>
<dbReference type="PANTHER" id="PTHR43400:SF7">
    <property type="entry name" value="FAD-DEPENDENT OXIDOREDUCTASE 2 FAD BINDING DOMAIN-CONTAINING PROTEIN"/>
    <property type="match status" value="1"/>
</dbReference>
<dbReference type="Gene3D" id="3.90.1010.20">
    <property type="match status" value="1"/>
</dbReference>
<dbReference type="SUPFAM" id="SSF56425">
    <property type="entry name" value="Succinate dehydrogenase/fumarate reductase flavoprotein, catalytic domain"/>
    <property type="match status" value="1"/>
</dbReference>
<evidence type="ECO:0000259" key="9">
    <source>
        <dbReference type="SMART" id="SM00900"/>
    </source>
</evidence>
<dbReference type="GO" id="GO:0033765">
    <property type="term" value="F:steroid dehydrogenase activity, acting on the CH-CH group of donors"/>
    <property type="evidence" value="ECO:0007669"/>
    <property type="project" value="UniProtKB-ARBA"/>
</dbReference>
<dbReference type="SUPFAM" id="SSF51905">
    <property type="entry name" value="FAD/NAD(P)-binding domain"/>
    <property type="match status" value="1"/>
</dbReference>
<keyword evidence="5 8" id="KW-0274">FAD</keyword>
<keyword evidence="6 8" id="KW-0560">Oxidoreductase</keyword>
<dbReference type="InterPro" id="IPR050315">
    <property type="entry name" value="FAD-oxidoreductase_2"/>
</dbReference>
<dbReference type="SMART" id="SM00900">
    <property type="entry name" value="FMN_bind"/>
    <property type="match status" value="1"/>
</dbReference>
<comment type="cofactor">
    <cofactor evidence="8">
        <name>FMN</name>
        <dbReference type="ChEBI" id="CHEBI:58210"/>
    </cofactor>
    <text evidence="8">Binds 1 or 2 FMN covalently per subunit.</text>
</comment>
<sequence>MQDTKHIDLKGKYIGEAMGKNGKVKVALSIDDGKITNIEILKNKESKMAQKVFEFIAKNVVKNNSLAVDDVAGATRSSKDIKSAISDAIDKAGITLSTVVNKSQKNKLKDIYTDVVVVGGGGAGLTASITASAHGADVILVEKLPILGGNTKFATGGLNAAGTVFQKEKGIQDSPQKFLEDTLKGGKYKNNVDLVNILAKNSSKIVDWLTNLGMDLSDVGRLGGSSVDRAHRPKGGAPVGDKLFDTLEKAAKNNGVHIKIATKAEKILYDGNKVIGIGVKNIDGNTYNIYAKSVILATGGFGANQDMITAYRKDLKNFGTTNSPGATGDAINLLKDLDVALVDMDQIQIHPTVAFNTNHLITEAVRGNGAILVNKAGKRFVNELETRDVVSQAELSQEGKAAYLIFDENIRKSLKAIEKYYNEGLLTEATSLKNLASSLEIDPEQLQETVKQYNEYVKLGEDKDFHKKSIKIKIEKPNFYGIKVAPAVHYTMGGIKINEKAQVINNSGKIIKGLYAAGEVTGGIHGANRLGGNSLTDITVFGKIAGDSAFENLK</sequence>
<dbReference type="Proteomes" id="UP000324646">
    <property type="component" value="Chromosome"/>
</dbReference>
<dbReference type="PANTHER" id="PTHR43400">
    <property type="entry name" value="FUMARATE REDUCTASE"/>
    <property type="match status" value="1"/>
</dbReference>
<protein>
    <recommendedName>
        <fullName evidence="3 8">Urocanate reductase</fullName>
        <ecNumber evidence="2 8">1.3.99.33</ecNumber>
    </recommendedName>
</protein>
<accession>A0A5C0SIQ0</accession>
<evidence type="ECO:0000313" key="10">
    <source>
        <dbReference type="EMBL" id="QEK13586.1"/>
    </source>
</evidence>
<dbReference type="InterPro" id="IPR007329">
    <property type="entry name" value="FMN-bd"/>
</dbReference>
<dbReference type="EC" id="1.3.99.33" evidence="2 8"/>
<dbReference type="InterPro" id="IPR027477">
    <property type="entry name" value="Succ_DH/fumarate_Rdtase_cat_sf"/>
</dbReference>
<comment type="catalytic activity">
    <reaction evidence="7 8">
        <text>dihydrourocanate + A = urocanate + AH2</text>
        <dbReference type="Rhea" id="RHEA:36059"/>
        <dbReference type="ChEBI" id="CHEBI:13193"/>
        <dbReference type="ChEBI" id="CHEBI:17499"/>
        <dbReference type="ChEBI" id="CHEBI:27247"/>
        <dbReference type="ChEBI" id="CHEBI:72991"/>
        <dbReference type="EC" id="1.3.99.33"/>
    </reaction>
</comment>
<dbReference type="GO" id="GO:0010181">
    <property type="term" value="F:FMN binding"/>
    <property type="evidence" value="ECO:0007669"/>
    <property type="project" value="InterPro"/>
</dbReference>
<keyword evidence="11" id="KW-1185">Reference proteome</keyword>
<dbReference type="Gene3D" id="3.90.700.10">
    <property type="entry name" value="Succinate dehydrogenase/fumarate reductase flavoprotein, catalytic domain"/>
    <property type="match status" value="1"/>
</dbReference>
<name>A0A5C0SIQ0_CRATE</name>
<dbReference type="InterPro" id="IPR036188">
    <property type="entry name" value="FAD/NAD-bd_sf"/>
</dbReference>
<dbReference type="AlphaFoldDB" id="A0A5C0SIQ0"/>
<dbReference type="InterPro" id="IPR003953">
    <property type="entry name" value="FAD-dep_OxRdtase_2_FAD-bd"/>
</dbReference>
<gene>
    <name evidence="10" type="ORF">FQB35_04300</name>
</gene>
<feature type="domain" description="FMN-binding" evidence="9">
    <location>
        <begin position="19"/>
        <end position="92"/>
    </location>
</feature>
<evidence type="ECO:0000256" key="2">
    <source>
        <dbReference type="ARBA" id="ARBA00013137"/>
    </source>
</evidence>
<evidence type="ECO:0000256" key="7">
    <source>
        <dbReference type="ARBA" id="ARBA00049922"/>
    </source>
</evidence>
<evidence type="ECO:0000313" key="11">
    <source>
        <dbReference type="Proteomes" id="UP000324646"/>
    </source>
</evidence>
<comment type="similarity">
    <text evidence="1 8">Belongs to the FAD-dependent oxidoreductase 2 family. FRD/SDH subfamily.</text>
</comment>
<evidence type="ECO:0000256" key="1">
    <source>
        <dbReference type="ARBA" id="ARBA00008040"/>
    </source>
</evidence>
<dbReference type="OrthoDB" id="9806724at2"/>
<evidence type="ECO:0000256" key="3">
    <source>
        <dbReference type="ARBA" id="ARBA00015872"/>
    </source>
</evidence>
<dbReference type="Gene3D" id="3.50.50.60">
    <property type="entry name" value="FAD/NAD(P)-binding domain"/>
    <property type="match status" value="1"/>
</dbReference>
<dbReference type="InterPro" id="IPR010960">
    <property type="entry name" value="Flavocytochrome_c"/>
</dbReference>
<dbReference type="PRINTS" id="PR00368">
    <property type="entry name" value="FADPNR"/>
</dbReference>
<evidence type="ECO:0000256" key="5">
    <source>
        <dbReference type="ARBA" id="ARBA00022827"/>
    </source>
</evidence>
<dbReference type="FunFam" id="3.90.700.10:FF:000007">
    <property type="entry name" value="NADH-dependent fumarate reductase"/>
    <property type="match status" value="1"/>
</dbReference>
<evidence type="ECO:0000256" key="4">
    <source>
        <dbReference type="ARBA" id="ARBA00022630"/>
    </source>
</evidence>
<dbReference type="Pfam" id="PF04205">
    <property type="entry name" value="FMN_bind"/>
    <property type="match status" value="1"/>
</dbReference>
<comment type="cofactor">
    <cofactor evidence="8">
        <name>FAD</name>
        <dbReference type="ChEBI" id="CHEBI:57692"/>
    </cofactor>
    <text evidence="8">Binds 1 FAD per subunit.</text>
</comment>
<dbReference type="KEGG" id="crs:FQB35_04300"/>
<keyword evidence="4 8" id="KW-0285">Flavoprotein</keyword>
<dbReference type="Pfam" id="PF00890">
    <property type="entry name" value="FAD_binding_2"/>
    <property type="match status" value="1"/>
</dbReference>
<evidence type="ECO:0000256" key="8">
    <source>
        <dbReference type="RuleBase" id="RU366062"/>
    </source>
</evidence>